<feature type="transmembrane region" description="Helical" evidence="20">
    <location>
        <begin position="284"/>
        <end position="307"/>
    </location>
</feature>
<evidence type="ECO:0000256" key="8">
    <source>
        <dbReference type="ARBA" id="ARBA00022737"/>
    </source>
</evidence>
<feature type="transmembrane region" description="Helical" evidence="20">
    <location>
        <begin position="803"/>
        <end position="824"/>
    </location>
</feature>
<feature type="domain" description="Calx-beta" evidence="21">
    <location>
        <begin position="413"/>
        <end position="509"/>
    </location>
</feature>
<feature type="domain" description="Calx-beta" evidence="21">
    <location>
        <begin position="576"/>
        <end position="675"/>
    </location>
</feature>
<dbReference type="PANTHER" id="PTHR11878:SF65">
    <property type="entry name" value="NA_CA-EXCHANGE PROTEIN, ISOFORM G"/>
    <property type="match status" value="1"/>
</dbReference>
<keyword evidence="18" id="KW-0175">Coiled coil</keyword>
<feature type="coiled-coil region" evidence="18">
    <location>
        <begin position="339"/>
        <end position="366"/>
    </location>
</feature>
<evidence type="ECO:0000256" key="15">
    <source>
        <dbReference type="ARBA" id="ARBA00023180"/>
    </source>
</evidence>
<feature type="transmembrane region" description="Helical" evidence="20">
    <location>
        <begin position="911"/>
        <end position="931"/>
    </location>
</feature>
<feature type="transmembrane region" description="Helical" evidence="20">
    <location>
        <begin position="159"/>
        <end position="182"/>
    </location>
</feature>
<dbReference type="InterPro" id="IPR004837">
    <property type="entry name" value="NaCa_Exmemb"/>
</dbReference>
<feature type="transmembrane region" description="Helical" evidence="20">
    <location>
        <begin position="952"/>
        <end position="972"/>
    </location>
</feature>
<keyword evidence="3" id="KW-0813">Transport</keyword>
<dbReference type="InterPro" id="IPR051171">
    <property type="entry name" value="CaCA"/>
</dbReference>
<dbReference type="PRINTS" id="PR01259">
    <property type="entry name" value="NACAEXCHNGR"/>
</dbReference>
<evidence type="ECO:0000256" key="17">
    <source>
        <dbReference type="ARBA" id="ARBA00033667"/>
    </source>
</evidence>
<feature type="compositionally biased region" description="Low complexity" evidence="19">
    <location>
        <begin position="1"/>
        <end position="10"/>
    </location>
</feature>
<evidence type="ECO:0000313" key="23">
    <source>
        <dbReference type="Proteomes" id="UP001189429"/>
    </source>
</evidence>
<keyword evidence="15" id="KW-0325">Glycoprotein</keyword>
<dbReference type="SMART" id="SM00237">
    <property type="entry name" value="Calx_beta"/>
    <property type="match status" value="2"/>
</dbReference>
<protein>
    <recommendedName>
        <fullName evidence="21">Calx-beta domain-containing protein</fullName>
    </recommendedName>
</protein>
<organism evidence="22 23">
    <name type="scientific">Prorocentrum cordatum</name>
    <dbReference type="NCBI Taxonomy" id="2364126"/>
    <lineage>
        <taxon>Eukaryota</taxon>
        <taxon>Sar</taxon>
        <taxon>Alveolata</taxon>
        <taxon>Dinophyceae</taxon>
        <taxon>Prorocentrales</taxon>
        <taxon>Prorocentraceae</taxon>
        <taxon>Prorocentrum</taxon>
    </lineage>
</organism>
<evidence type="ECO:0000256" key="14">
    <source>
        <dbReference type="ARBA" id="ARBA00023136"/>
    </source>
</evidence>
<comment type="similarity">
    <text evidence="2">Belongs to the Ca(2+):cation antiporter (CaCA) (TC 2.A.19) family. SLC8 subfamily.</text>
</comment>
<sequence length="974" mass="105318">MALEAPEEGGLPPPGAAPAERGAFAVPPPRKRSAGSCRKSEASSEEVPHAEVSGSSTAGPASHTEECSEEDLQDEPSYSLTAEIAKAIAAGVLTVVTVTVVLVLLFRAESGHRLPVCGDVYGCGEQRSVCESCGATGDQMWFLPLFGEWEQTWPNNLRAVLYFMALFWCFLGVNMVCDLFMASVEEITSARRTVWVEGKGGIRQKFHVKVWNDTLANLSLMALGSSAPEIMVSTMEMGGRQWFAGDLGPSTIVGSAAFNLLLISAVCICSIPATETRMIEHLDVFVVTAVVSVLAYIWLVIVLRFYTPDKIDVAEALVTLGMFPALLMFAFATDRGFFRKRVAESADATEQQIEQLQRDVSDKYGKFISEGTIKMMIEHGSSHTAQSPSRARYRQGITRLIAGDRSLISRLCKDTIDSHAPTLGFKEKRHVVLECAGHCDVPVVLSKPTDLCVEVSYCTSDGEAKDGVRYSAVTGTLFFGPGEMAKVISVPIIDNDVWEPPEAFYVKLYGMRAVAPDLLHGPPGKVIRNSGQLPSSPSSKRSASSVRSSSSNPTMIGLPSVLSMRALQPHLGLVRAKVVILNDDEPGTLSLMSEVLRVGRDASSLTVVINRSQGSCGDITINYTTKDGSAIQGFDYEHAEGTITMAEGVLQASVDIAILKCAPHPEDRVFCVHVTASTEGVLFDAETNGGADSAICEVSIAGRPSRCRRLRRYVALSFNRRRFLLGVSLWREQFVAAFFCNGSPSDQQGASLFEWVFHCVSLFWKFLVALLPPTVFCTGWCCFFVALLLIGLATVVIIDLANLLGCVLGIANEVTAITLVALGTSLPDMFASRLAAQNDDTADNAIGNVTGSNAVNVFLGLGLPWTVATLYWQSQGVTEEWLARCHGSSTYAQLFADLYPSGGLIIPAQQLFYSVGIFTICALICVVLLMFRRRYCGGELGGTRRDQYTHSAALVILWLGYIIISIALSELVPA</sequence>
<accession>A0ABN9Q7Q0</accession>
<evidence type="ECO:0000256" key="12">
    <source>
        <dbReference type="ARBA" id="ARBA00023053"/>
    </source>
</evidence>
<evidence type="ECO:0000256" key="13">
    <source>
        <dbReference type="ARBA" id="ARBA00023065"/>
    </source>
</evidence>
<feature type="transmembrane region" description="Helical" evidence="20">
    <location>
        <begin position="252"/>
        <end position="272"/>
    </location>
</feature>
<keyword evidence="9" id="KW-0106">Calcium</keyword>
<keyword evidence="14 20" id="KW-0472">Membrane</keyword>
<keyword evidence="7" id="KW-0732">Signal</keyword>
<dbReference type="InterPro" id="IPR004836">
    <property type="entry name" value="Na_Ca_Ex"/>
</dbReference>
<feature type="region of interest" description="Disordered" evidence="19">
    <location>
        <begin position="1"/>
        <end position="73"/>
    </location>
</feature>
<evidence type="ECO:0000256" key="20">
    <source>
        <dbReference type="SAM" id="Phobius"/>
    </source>
</evidence>
<dbReference type="EMBL" id="CAUYUJ010002371">
    <property type="protein sequence ID" value="CAK0800486.1"/>
    <property type="molecule type" value="Genomic_DNA"/>
</dbReference>
<dbReference type="InterPro" id="IPR003644">
    <property type="entry name" value="Calx_beta"/>
</dbReference>
<keyword evidence="4" id="KW-1003">Cell membrane</keyword>
<keyword evidence="10" id="KW-0112">Calmodulin-binding</keyword>
<feature type="transmembrane region" description="Helical" evidence="20">
    <location>
        <begin position="313"/>
        <end position="332"/>
    </location>
</feature>
<feature type="transmembrane region" description="Helical" evidence="20">
    <location>
        <begin position="777"/>
        <end position="798"/>
    </location>
</feature>
<dbReference type="Gene3D" id="1.20.1420.30">
    <property type="entry name" value="NCX, central ion-binding region"/>
    <property type="match status" value="2"/>
</dbReference>
<keyword evidence="11 20" id="KW-1133">Transmembrane helix</keyword>
<evidence type="ECO:0000256" key="3">
    <source>
        <dbReference type="ARBA" id="ARBA00022448"/>
    </source>
</evidence>
<gene>
    <name evidence="22" type="ORF">PCOR1329_LOCUS8631</name>
</gene>
<feature type="compositionally biased region" description="Low complexity" evidence="19">
    <location>
        <begin position="534"/>
        <end position="551"/>
    </location>
</feature>
<evidence type="ECO:0000256" key="4">
    <source>
        <dbReference type="ARBA" id="ARBA00022475"/>
    </source>
</evidence>
<keyword evidence="13" id="KW-0406">Ion transport</keyword>
<name>A0ABN9Q7Q0_9DINO</name>
<evidence type="ECO:0000256" key="11">
    <source>
        <dbReference type="ARBA" id="ARBA00022989"/>
    </source>
</evidence>
<evidence type="ECO:0000256" key="1">
    <source>
        <dbReference type="ARBA" id="ARBA00004651"/>
    </source>
</evidence>
<dbReference type="PANTHER" id="PTHR11878">
    <property type="entry name" value="SODIUM/CALCIUM EXCHANGER"/>
    <property type="match status" value="1"/>
</dbReference>
<reference evidence="22" key="1">
    <citation type="submission" date="2023-10" db="EMBL/GenBank/DDBJ databases">
        <authorList>
            <person name="Chen Y."/>
            <person name="Shah S."/>
            <person name="Dougan E. K."/>
            <person name="Thang M."/>
            <person name="Chan C."/>
        </authorList>
    </citation>
    <scope>NUCLEOTIDE SEQUENCE [LARGE SCALE GENOMIC DNA]</scope>
</reference>
<proteinExistence type="inferred from homology"/>
<keyword evidence="23" id="KW-1185">Reference proteome</keyword>
<dbReference type="InterPro" id="IPR038081">
    <property type="entry name" value="CalX-like_sf"/>
</dbReference>
<dbReference type="InterPro" id="IPR044880">
    <property type="entry name" value="NCX_ion-bd_dom_sf"/>
</dbReference>
<evidence type="ECO:0000256" key="18">
    <source>
        <dbReference type="SAM" id="Coils"/>
    </source>
</evidence>
<comment type="caution">
    <text evidence="22">The sequence shown here is derived from an EMBL/GenBank/DDBJ whole genome shotgun (WGS) entry which is preliminary data.</text>
</comment>
<keyword evidence="8" id="KW-0677">Repeat</keyword>
<feature type="region of interest" description="Disordered" evidence="19">
    <location>
        <begin position="525"/>
        <end position="552"/>
    </location>
</feature>
<dbReference type="Proteomes" id="UP001189429">
    <property type="component" value="Unassembled WGS sequence"/>
</dbReference>
<dbReference type="Pfam" id="PF01699">
    <property type="entry name" value="Na_Ca_ex"/>
    <property type="match status" value="2"/>
</dbReference>
<comment type="subcellular location">
    <subcellularLocation>
        <location evidence="1">Cell membrane</location>
        <topology evidence="1">Multi-pass membrane protein</topology>
    </subcellularLocation>
</comment>
<evidence type="ECO:0000313" key="22">
    <source>
        <dbReference type="EMBL" id="CAK0800486.1"/>
    </source>
</evidence>
<evidence type="ECO:0000256" key="19">
    <source>
        <dbReference type="SAM" id="MobiDB-lite"/>
    </source>
</evidence>
<keyword evidence="5 20" id="KW-0812">Transmembrane</keyword>
<evidence type="ECO:0000256" key="7">
    <source>
        <dbReference type="ARBA" id="ARBA00022729"/>
    </source>
</evidence>
<evidence type="ECO:0000256" key="5">
    <source>
        <dbReference type="ARBA" id="ARBA00022692"/>
    </source>
</evidence>
<evidence type="ECO:0000256" key="10">
    <source>
        <dbReference type="ARBA" id="ARBA00022860"/>
    </source>
</evidence>
<evidence type="ECO:0000256" key="16">
    <source>
        <dbReference type="ARBA" id="ARBA00023201"/>
    </source>
</evidence>
<evidence type="ECO:0000256" key="9">
    <source>
        <dbReference type="ARBA" id="ARBA00022837"/>
    </source>
</evidence>
<feature type="compositionally biased region" description="Basic and acidic residues" evidence="19">
    <location>
        <begin position="38"/>
        <end position="49"/>
    </location>
</feature>
<keyword evidence="16" id="KW-0739">Sodium transport</keyword>
<keyword evidence="12" id="KW-0915">Sodium</keyword>
<evidence type="ECO:0000256" key="2">
    <source>
        <dbReference type="ARBA" id="ARBA00007489"/>
    </source>
</evidence>
<dbReference type="Pfam" id="PF03160">
    <property type="entry name" value="Calx-beta"/>
    <property type="match status" value="2"/>
</dbReference>
<feature type="transmembrane region" description="Helical" evidence="20">
    <location>
        <begin position="87"/>
        <end position="106"/>
    </location>
</feature>
<evidence type="ECO:0000259" key="21">
    <source>
        <dbReference type="SMART" id="SM00237"/>
    </source>
</evidence>
<dbReference type="SUPFAM" id="SSF141072">
    <property type="entry name" value="CalX-like"/>
    <property type="match status" value="2"/>
</dbReference>
<dbReference type="Gene3D" id="2.60.40.2030">
    <property type="match status" value="2"/>
</dbReference>
<comment type="catalytic activity">
    <reaction evidence="17">
        <text>Ca(2+)(in) + 3 Na(+)(out) = Ca(2+)(out) + 3 Na(+)(in)</text>
        <dbReference type="Rhea" id="RHEA:69955"/>
        <dbReference type="ChEBI" id="CHEBI:29101"/>
        <dbReference type="ChEBI" id="CHEBI:29108"/>
    </reaction>
</comment>
<evidence type="ECO:0000256" key="6">
    <source>
        <dbReference type="ARBA" id="ARBA00022723"/>
    </source>
</evidence>
<keyword evidence="6" id="KW-0479">Metal-binding</keyword>